<proteinExistence type="predicted"/>
<evidence type="ECO:0000313" key="4">
    <source>
        <dbReference type="Proteomes" id="UP000663880"/>
    </source>
</evidence>
<dbReference type="GO" id="GO:0051707">
    <property type="term" value="P:response to other organism"/>
    <property type="evidence" value="ECO:0007669"/>
    <property type="project" value="UniProtKB-ARBA"/>
</dbReference>
<keyword evidence="4" id="KW-1185">Reference proteome</keyword>
<dbReference type="OrthoDB" id="6906349at2759"/>
<accession>A0A821USI6</accession>
<evidence type="ECO:0000256" key="1">
    <source>
        <dbReference type="SAM" id="MobiDB-lite"/>
    </source>
</evidence>
<protein>
    <submittedName>
        <fullName evidence="3">Uncharacterized protein</fullName>
    </submittedName>
</protein>
<feature type="region of interest" description="Disordered" evidence="1">
    <location>
        <begin position="89"/>
        <end position="110"/>
    </location>
</feature>
<dbReference type="EMBL" id="CAJOBZ010000033">
    <property type="protein sequence ID" value="CAF4894915.1"/>
    <property type="molecule type" value="Genomic_DNA"/>
</dbReference>
<gene>
    <name evidence="3" type="ORF">PMACD_LOCUS10796</name>
</gene>
<dbReference type="AlphaFoldDB" id="A0A821USI6"/>
<evidence type="ECO:0000256" key="2">
    <source>
        <dbReference type="SAM" id="SignalP"/>
    </source>
</evidence>
<name>A0A821USI6_9NEOP</name>
<sequence>MKFLVLCAFFTALVCITQASPIAEEIESPELSSIAVEPMEMLNSAPRSCTPSSCYNLCRRLGWRTGSCNGSRQREPDSLEKLVVRGDSRRSCSPTRCSEFYGSNHGSQHP</sequence>
<keyword evidence="2" id="KW-0732">Signal</keyword>
<dbReference type="InterPro" id="IPR036574">
    <property type="entry name" value="Scorpion_toxin-like_sf"/>
</dbReference>
<feature type="chain" id="PRO_5032368052" evidence="2">
    <location>
        <begin position="20"/>
        <end position="110"/>
    </location>
</feature>
<dbReference type="Gene3D" id="3.30.30.10">
    <property type="entry name" value="Knottin, scorpion toxin-like"/>
    <property type="match status" value="1"/>
</dbReference>
<reference evidence="3" key="1">
    <citation type="submission" date="2021-02" db="EMBL/GenBank/DDBJ databases">
        <authorList>
            <person name="Steward A R."/>
        </authorList>
    </citation>
    <scope>NUCLEOTIDE SEQUENCE</scope>
</reference>
<comment type="caution">
    <text evidence="3">The sequence shown here is derived from an EMBL/GenBank/DDBJ whole genome shotgun (WGS) entry which is preliminary data.</text>
</comment>
<evidence type="ECO:0000313" key="3">
    <source>
        <dbReference type="EMBL" id="CAF4894915.1"/>
    </source>
</evidence>
<organism evidence="3 4">
    <name type="scientific">Pieris macdunnoughi</name>
    <dbReference type="NCBI Taxonomy" id="345717"/>
    <lineage>
        <taxon>Eukaryota</taxon>
        <taxon>Metazoa</taxon>
        <taxon>Ecdysozoa</taxon>
        <taxon>Arthropoda</taxon>
        <taxon>Hexapoda</taxon>
        <taxon>Insecta</taxon>
        <taxon>Pterygota</taxon>
        <taxon>Neoptera</taxon>
        <taxon>Endopterygota</taxon>
        <taxon>Lepidoptera</taxon>
        <taxon>Glossata</taxon>
        <taxon>Ditrysia</taxon>
        <taxon>Papilionoidea</taxon>
        <taxon>Pieridae</taxon>
        <taxon>Pierinae</taxon>
        <taxon>Pieris</taxon>
    </lineage>
</organism>
<dbReference type="Proteomes" id="UP000663880">
    <property type="component" value="Unassembled WGS sequence"/>
</dbReference>
<feature type="signal peptide" evidence="2">
    <location>
        <begin position="1"/>
        <end position="19"/>
    </location>
</feature>